<reference evidence="2 3" key="1">
    <citation type="submission" date="2018-12" db="EMBL/GenBank/DDBJ databases">
        <title>Genome sequence and assembly of Colletotrichum trifolii.</title>
        <authorList>
            <person name="Gan P."/>
            <person name="Shirasu K."/>
        </authorList>
    </citation>
    <scope>NUCLEOTIDE SEQUENCE [LARGE SCALE GENOMIC DNA]</scope>
    <source>
        <strain evidence="2 3">543-2</strain>
    </source>
</reference>
<sequence>MNGPTVETRMRERTCWDDSEGGLTVKIAAKGAATRYQAQGRRRYYAVHVCGQKGVQSAWQQANEVDTQPASETETWGIHSDKGVNGSGGDGCQMGQNSSCTA</sequence>
<gene>
    <name evidence="2" type="ORF">CTRI78_v012259</name>
</gene>
<evidence type="ECO:0000313" key="2">
    <source>
        <dbReference type="EMBL" id="TDZ27570.1"/>
    </source>
</evidence>
<organism evidence="2 3">
    <name type="scientific">Colletotrichum trifolii</name>
    <dbReference type="NCBI Taxonomy" id="5466"/>
    <lineage>
        <taxon>Eukaryota</taxon>
        <taxon>Fungi</taxon>
        <taxon>Dikarya</taxon>
        <taxon>Ascomycota</taxon>
        <taxon>Pezizomycotina</taxon>
        <taxon>Sordariomycetes</taxon>
        <taxon>Hypocreomycetidae</taxon>
        <taxon>Glomerellales</taxon>
        <taxon>Glomerellaceae</taxon>
        <taxon>Colletotrichum</taxon>
        <taxon>Colletotrichum orbiculare species complex</taxon>
    </lineage>
</organism>
<evidence type="ECO:0000256" key="1">
    <source>
        <dbReference type="SAM" id="MobiDB-lite"/>
    </source>
</evidence>
<feature type="region of interest" description="Disordered" evidence="1">
    <location>
        <begin position="61"/>
        <end position="102"/>
    </location>
</feature>
<protein>
    <submittedName>
        <fullName evidence="2">Uncharacterized protein</fullName>
    </submittedName>
</protein>
<comment type="caution">
    <text evidence="2">The sequence shown here is derived from an EMBL/GenBank/DDBJ whole genome shotgun (WGS) entry which is preliminary data.</text>
</comment>
<proteinExistence type="predicted"/>
<evidence type="ECO:0000313" key="3">
    <source>
        <dbReference type="Proteomes" id="UP000295703"/>
    </source>
</evidence>
<dbReference type="EMBL" id="RYZW01003355">
    <property type="protein sequence ID" value="TDZ27570.1"/>
    <property type="molecule type" value="Genomic_DNA"/>
</dbReference>
<dbReference type="Proteomes" id="UP000295703">
    <property type="component" value="Unassembled WGS sequence"/>
</dbReference>
<accession>A0A4R8PTY7</accession>
<dbReference type="AlphaFoldDB" id="A0A4R8PTY7"/>
<name>A0A4R8PTY7_COLTR</name>
<feature type="compositionally biased region" description="Polar residues" evidence="1">
    <location>
        <begin position="61"/>
        <end position="74"/>
    </location>
</feature>
<keyword evidence="3" id="KW-1185">Reference proteome</keyword>